<evidence type="ECO:0000256" key="1">
    <source>
        <dbReference type="ARBA" id="ARBA00004687"/>
    </source>
</evidence>
<feature type="domain" description="Phosphatidylinositol N-acetylglucosaminyltransferase subunit H conserved" evidence="4">
    <location>
        <begin position="110"/>
        <end position="187"/>
    </location>
</feature>
<gene>
    <name evidence="5" type="ORF">METBISCDRAFT_21166</name>
</gene>
<feature type="transmembrane region" description="Helical" evidence="3">
    <location>
        <begin position="87"/>
        <end position="104"/>
    </location>
</feature>
<evidence type="ECO:0000313" key="5">
    <source>
        <dbReference type="EMBL" id="RKP32904.1"/>
    </source>
</evidence>
<evidence type="ECO:0000259" key="4">
    <source>
        <dbReference type="Pfam" id="PF10181"/>
    </source>
</evidence>
<comment type="pathway">
    <text evidence="1">Glycolipid biosynthesis; glycosylphosphatidylinositol-anchor biosynthesis.</text>
</comment>
<keyword evidence="6" id="KW-1185">Reference proteome</keyword>
<organism evidence="5 6">
    <name type="scientific">Metschnikowia bicuspidata</name>
    <dbReference type="NCBI Taxonomy" id="27322"/>
    <lineage>
        <taxon>Eukaryota</taxon>
        <taxon>Fungi</taxon>
        <taxon>Dikarya</taxon>
        <taxon>Ascomycota</taxon>
        <taxon>Saccharomycotina</taxon>
        <taxon>Pichiomycetes</taxon>
        <taxon>Metschnikowiaceae</taxon>
        <taxon>Metschnikowia</taxon>
    </lineage>
</organism>
<keyword evidence="3" id="KW-0472">Membrane</keyword>
<feature type="transmembrane region" description="Helical" evidence="3">
    <location>
        <begin position="34"/>
        <end position="52"/>
    </location>
</feature>
<dbReference type="Pfam" id="PF10181">
    <property type="entry name" value="PIG-H"/>
    <property type="match status" value="1"/>
</dbReference>
<dbReference type="Proteomes" id="UP000268321">
    <property type="component" value="Unassembled WGS sequence"/>
</dbReference>
<evidence type="ECO:0000256" key="2">
    <source>
        <dbReference type="ARBA" id="ARBA00009610"/>
    </source>
</evidence>
<name>A0A4P9ZI90_9ASCO</name>
<dbReference type="EMBL" id="ML004429">
    <property type="protein sequence ID" value="RKP32904.1"/>
    <property type="molecule type" value="Genomic_DNA"/>
</dbReference>
<protein>
    <recommendedName>
        <fullName evidence="4">Phosphatidylinositol N-acetylglucosaminyltransferase subunit H conserved domain-containing protein</fullName>
    </recommendedName>
</protein>
<comment type="similarity">
    <text evidence="2">Belongs to the PIGH family.</text>
</comment>
<reference evidence="6" key="1">
    <citation type="journal article" date="2018" name="Nat. Microbiol.">
        <title>Leveraging single-cell genomics to expand the fungal tree of life.</title>
        <authorList>
            <person name="Ahrendt S.R."/>
            <person name="Quandt C.A."/>
            <person name="Ciobanu D."/>
            <person name="Clum A."/>
            <person name="Salamov A."/>
            <person name="Andreopoulos B."/>
            <person name="Cheng J.F."/>
            <person name="Woyke T."/>
            <person name="Pelin A."/>
            <person name="Henrissat B."/>
            <person name="Reynolds N.K."/>
            <person name="Benny G.L."/>
            <person name="Smith M.E."/>
            <person name="James T.Y."/>
            <person name="Grigoriev I.V."/>
        </authorList>
    </citation>
    <scope>NUCLEOTIDE SEQUENCE [LARGE SCALE GENOMIC DNA]</scope>
    <source>
        <strain evidence="6">Baker2002</strain>
    </source>
</reference>
<dbReference type="OrthoDB" id="6256716at2759"/>
<dbReference type="UniPathway" id="UPA00196"/>
<evidence type="ECO:0000313" key="6">
    <source>
        <dbReference type="Proteomes" id="UP000268321"/>
    </source>
</evidence>
<dbReference type="AlphaFoldDB" id="A0A4P9ZI90"/>
<dbReference type="PANTHER" id="PTHR15231:SF1">
    <property type="entry name" value="PHOSPHATIDYLINOSITOL N-ACETYLGLUCOSAMINYLTRANSFERASE SUBUNIT H"/>
    <property type="match status" value="1"/>
</dbReference>
<evidence type="ECO:0000256" key="3">
    <source>
        <dbReference type="SAM" id="Phobius"/>
    </source>
</evidence>
<sequence length="228" mass="25651">MSSAKDYILNIETDDNDKAVTFFVREKPSLFLRFLRAPLVALLLALSIPSLIEISNSVDRSGTGARAYLPNLLFHNNGPFFSGETRHVVTAVVSVLAALLLAIVQQPSDSIIIMENMGVQLNSTKWWSFSNGLSNREFIPLSDIIDIVIHEGFHGYGQVIFYMCVLTRNRSSNTDSGTGNSVKVVFPHFLPRKDILLQVWKQSLAMLYGEKRRHFRYVPGQGLKKIKH</sequence>
<keyword evidence="3" id="KW-1133">Transmembrane helix</keyword>
<dbReference type="GO" id="GO:0000506">
    <property type="term" value="C:glycosylphosphatidylinositol-N-acetylglucosaminyltransferase (GPI-GnT) complex"/>
    <property type="evidence" value="ECO:0007669"/>
    <property type="project" value="InterPro"/>
</dbReference>
<dbReference type="PANTHER" id="PTHR15231">
    <property type="entry name" value="PHOSPHATIDYLINOSITOL N-ACETYLGLUCOSAMINYLTRANSFERASE SUBUNIT H"/>
    <property type="match status" value="1"/>
</dbReference>
<accession>A0A4P9ZI90</accession>
<dbReference type="InterPro" id="IPR019328">
    <property type="entry name" value="PIGH-H_dom"/>
</dbReference>
<dbReference type="GO" id="GO:0006506">
    <property type="term" value="P:GPI anchor biosynthetic process"/>
    <property type="evidence" value="ECO:0007669"/>
    <property type="project" value="UniProtKB-UniPathway"/>
</dbReference>
<proteinExistence type="inferred from homology"/>
<dbReference type="InterPro" id="IPR044215">
    <property type="entry name" value="PIG-H"/>
</dbReference>
<keyword evidence="3" id="KW-0812">Transmembrane</keyword>